<dbReference type="Pfam" id="PF25620">
    <property type="entry name" value="PhiKZ_MCP"/>
    <property type="match status" value="1"/>
</dbReference>
<dbReference type="InterPro" id="IPR057920">
    <property type="entry name" value="PhiKZ_MCP"/>
</dbReference>
<evidence type="ECO:0000313" key="1">
    <source>
        <dbReference type="EMBL" id="DAE00219.1"/>
    </source>
</evidence>
<name>A0A8S5P192_9CAUD</name>
<protein>
    <submittedName>
        <fullName evidence="1">Major capsid protein</fullName>
    </submittedName>
</protein>
<sequence>MFLFSKTRRDFGGPTREQRIGDAAKESFNSIRLSTEAAQLVGQAFLSTESLSAQQQSELTQAVSGIPEVTTTLAEGLRQDEDIELTPAEVANIQESMIIASNPEAYLKSAAERPEGVVVPVIGGEPEVSPVNLDLSKESFEVHGMMNTLAMTVSYNVKAEKQSKAAELFFPTISLDSTQNNYTIDVALSTVFTSKEYDLTGNGDVWRNQKHIIKALRNASILKSNFTDIVPVFRQGQNDDKFVDTSILPVRQVVSDYGETFTTSLLKVNEEIRIIALAQTDRMIGLGMQDDTDQISGNPRLKTLGLKVGNDTVLFENLQFHQQAQFTYAPNGDREGIQLIYNVNTHLVDENTKGVKSGQLPTELQALKDKKLEALLQFNVTGTGNTDLGTVSLNAANVKVKAIRKADTKELVDMTTGDGAALVTALQKCSIVGYEIDATRTNSNIREHGLVLEDRVQRIIYGVRLHSPISSRRPFDEKTEITDAQRVDSLIKTTFARRTNAAITALYDILTMLKGMPKQLETAEPFAYSSVGVGQYFAKSYVRDVSLDVLATVQSLQSSDRLNNVSSVLTNFLLAEATKAYTASELAAAYELTDMGGSGFRPHVIAIADVFTSKFIFREGDVRTLGNGFDFTLEECSDDRLVDGGKDGSVGTIFMSFGVPRSGSLSVPLWFGNCLDKREIPRILDRARGSKYQHEVMVQPWFSHICHLPVLVRIGVLNLSEAVQKRVPFHVENKVVTP</sequence>
<dbReference type="EMBL" id="BK015301">
    <property type="protein sequence ID" value="DAE00219.1"/>
    <property type="molecule type" value="Genomic_DNA"/>
</dbReference>
<accession>A0A8S5P192</accession>
<organism evidence="1">
    <name type="scientific">Myoviridae sp. ctLnO19</name>
    <dbReference type="NCBI Taxonomy" id="2825085"/>
    <lineage>
        <taxon>Viruses</taxon>
        <taxon>Duplodnaviria</taxon>
        <taxon>Heunggongvirae</taxon>
        <taxon>Uroviricota</taxon>
        <taxon>Caudoviricetes</taxon>
    </lineage>
</organism>
<proteinExistence type="predicted"/>
<reference evidence="1" key="1">
    <citation type="journal article" date="2021" name="Proc. Natl. Acad. Sci. U.S.A.">
        <title>A Catalog of Tens of Thousands of Viruses from Human Metagenomes Reveals Hidden Associations with Chronic Diseases.</title>
        <authorList>
            <person name="Tisza M.J."/>
            <person name="Buck C.B."/>
        </authorList>
    </citation>
    <scope>NUCLEOTIDE SEQUENCE</scope>
    <source>
        <strain evidence="1">CtLnO19</strain>
    </source>
</reference>